<protein>
    <submittedName>
        <fullName evidence="1">Uncharacterized protein</fullName>
    </submittedName>
</protein>
<proteinExistence type="predicted"/>
<comment type="caution">
    <text evidence="1">The sequence shown here is derived from an EMBL/GenBank/DDBJ whole genome shotgun (WGS) entry which is preliminary data.</text>
</comment>
<accession>A0AAV2R846</accession>
<evidence type="ECO:0000313" key="1">
    <source>
        <dbReference type="EMBL" id="CAL4120050.1"/>
    </source>
</evidence>
<gene>
    <name evidence="1" type="ORF">MNOR_LOCUS21921</name>
</gene>
<reference evidence="1 2" key="1">
    <citation type="submission" date="2024-05" db="EMBL/GenBank/DDBJ databases">
        <authorList>
            <person name="Wallberg A."/>
        </authorList>
    </citation>
    <scope>NUCLEOTIDE SEQUENCE [LARGE SCALE GENOMIC DNA]</scope>
</reference>
<organism evidence="1 2">
    <name type="scientific">Meganyctiphanes norvegica</name>
    <name type="common">Northern krill</name>
    <name type="synonym">Thysanopoda norvegica</name>
    <dbReference type="NCBI Taxonomy" id="48144"/>
    <lineage>
        <taxon>Eukaryota</taxon>
        <taxon>Metazoa</taxon>
        <taxon>Ecdysozoa</taxon>
        <taxon>Arthropoda</taxon>
        <taxon>Crustacea</taxon>
        <taxon>Multicrustacea</taxon>
        <taxon>Malacostraca</taxon>
        <taxon>Eumalacostraca</taxon>
        <taxon>Eucarida</taxon>
        <taxon>Euphausiacea</taxon>
        <taxon>Euphausiidae</taxon>
        <taxon>Meganyctiphanes</taxon>
    </lineage>
</organism>
<dbReference type="EMBL" id="CAXKWB010018009">
    <property type="protein sequence ID" value="CAL4120050.1"/>
    <property type="molecule type" value="Genomic_DNA"/>
</dbReference>
<keyword evidence="2" id="KW-1185">Reference proteome</keyword>
<evidence type="ECO:0000313" key="2">
    <source>
        <dbReference type="Proteomes" id="UP001497623"/>
    </source>
</evidence>
<dbReference type="Proteomes" id="UP001497623">
    <property type="component" value="Unassembled WGS sequence"/>
</dbReference>
<name>A0AAV2R846_MEGNR</name>
<dbReference type="AlphaFoldDB" id="A0AAV2R846"/>
<sequence>MSPVHTTAPLTSNVASTLHGNSAPLPRPVVAAPPVATAAGHGVGGQLHVVSYLPASSSYGPCASQAPVTLCMHRCILVHTAQLSQAMFNTCHLSTNKPHIPLSLPSHTWLLA</sequence>